<dbReference type="AlphaFoldDB" id="A0A815CQT7"/>
<evidence type="ECO:0000313" key="3">
    <source>
        <dbReference type="Proteomes" id="UP000663855"/>
    </source>
</evidence>
<accession>A0A815CQT7</accession>
<gene>
    <name evidence="2" type="ORF">CJN711_LOCUS16105</name>
</gene>
<sequence length="299" mass="33828">MSSDESFFDENFEMDSPIRPSSRILRSSSISSESNSIISRDVYRKAGVTADIVKEIVSGSSKSSRSFQKIKLSVESQIFDMNHLKECIESDHVCQGGRLELIIDTKMNFGLFHKNALKCSICDHATNLTNFPTRSNGIQEPNHCIYSAGAISGIGYDATHFLLSLLGLSTPHRANFYKQVHNLYDQLFYFAHQDFLCLIDDVRRANQCELNVVMDLTVSLDGTWKKRGHQSLYGMVFLIEAESGALGQFVARQFVADNLSRTIRRMDSSSHSQFVADYSLQEKYAARTIRHIYSKHNLI</sequence>
<evidence type="ECO:0000259" key="1">
    <source>
        <dbReference type="Pfam" id="PF20700"/>
    </source>
</evidence>
<proteinExistence type="predicted"/>
<feature type="domain" description="Mutator-like transposase" evidence="1">
    <location>
        <begin position="82"/>
        <end position="245"/>
    </location>
</feature>
<dbReference type="Pfam" id="PF20700">
    <property type="entry name" value="Mutator"/>
    <property type="match status" value="1"/>
</dbReference>
<dbReference type="InterPro" id="IPR049012">
    <property type="entry name" value="Mutator_transp_dom"/>
</dbReference>
<name>A0A815CQT7_9BILA</name>
<protein>
    <recommendedName>
        <fullName evidence="1">Mutator-like transposase domain-containing protein</fullName>
    </recommendedName>
</protein>
<reference evidence="2" key="1">
    <citation type="submission" date="2021-02" db="EMBL/GenBank/DDBJ databases">
        <authorList>
            <person name="Nowell W R."/>
        </authorList>
    </citation>
    <scope>NUCLEOTIDE SEQUENCE</scope>
</reference>
<organism evidence="2 3">
    <name type="scientific">Rotaria magnacalcarata</name>
    <dbReference type="NCBI Taxonomy" id="392030"/>
    <lineage>
        <taxon>Eukaryota</taxon>
        <taxon>Metazoa</taxon>
        <taxon>Spiralia</taxon>
        <taxon>Gnathifera</taxon>
        <taxon>Rotifera</taxon>
        <taxon>Eurotatoria</taxon>
        <taxon>Bdelloidea</taxon>
        <taxon>Philodinida</taxon>
        <taxon>Philodinidae</taxon>
        <taxon>Rotaria</taxon>
    </lineage>
</organism>
<dbReference type="EMBL" id="CAJNOV010007372">
    <property type="protein sequence ID" value="CAF1283511.1"/>
    <property type="molecule type" value="Genomic_DNA"/>
</dbReference>
<comment type="caution">
    <text evidence="2">The sequence shown here is derived from an EMBL/GenBank/DDBJ whole genome shotgun (WGS) entry which is preliminary data.</text>
</comment>
<evidence type="ECO:0000313" key="2">
    <source>
        <dbReference type="EMBL" id="CAF1283511.1"/>
    </source>
</evidence>
<dbReference type="Proteomes" id="UP000663855">
    <property type="component" value="Unassembled WGS sequence"/>
</dbReference>